<dbReference type="InterPro" id="IPR014016">
    <property type="entry name" value="UvrD-like_ATP-bd"/>
</dbReference>
<dbReference type="PANTHER" id="PTHR11070">
    <property type="entry name" value="UVRD / RECB / PCRA DNA HELICASE FAMILY MEMBER"/>
    <property type="match status" value="1"/>
</dbReference>
<dbReference type="GO" id="GO:0043138">
    <property type="term" value="F:3'-5' DNA helicase activity"/>
    <property type="evidence" value="ECO:0007669"/>
    <property type="project" value="UniProtKB-EC"/>
</dbReference>
<dbReference type="Gene3D" id="1.10.10.160">
    <property type="match status" value="1"/>
</dbReference>
<dbReference type="InterPro" id="IPR027417">
    <property type="entry name" value="P-loop_NTPase"/>
</dbReference>
<accession>A0A1F5BUT4</accession>
<feature type="binding site" evidence="11">
    <location>
        <begin position="24"/>
        <end position="31"/>
    </location>
    <ligand>
        <name>ATP</name>
        <dbReference type="ChEBI" id="CHEBI:30616"/>
    </ligand>
</feature>
<keyword evidence="4 11" id="KW-0347">Helicase</keyword>
<dbReference type="PROSITE" id="PS51217">
    <property type="entry name" value="UVRD_HELICASE_CTER"/>
    <property type="match status" value="1"/>
</dbReference>
<dbReference type="GO" id="GO:0016887">
    <property type="term" value="F:ATP hydrolysis activity"/>
    <property type="evidence" value="ECO:0007669"/>
    <property type="project" value="RHEA"/>
</dbReference>
<reference evidence="14 15" key="1">
    <citation type="journal article" date="2016" name="Nat. Commun.">
        <title>Thousands of microbial genomes shed light on interconnected biogeochemical processes in an aquifer system.</title>
        <authorList>
            <person name="Anantharaman K."/>
            <person name="Brown C.T."/>
            <person name="Hug L.A."/>
            <person name="Sharon I."/>
            <person name="Castelle C.J."/>
            <person name="Probst A.J."/>
            <person name="Thomas B.C."/>
            <person name="Singh A."/>
            <person name="Wilkins M.J."/>
            <person name="Karaoz U."/>
            <person name="Brodie E.L."/>
            <person name="Williams K.H."/>
            <person name="Hubbard S.S."/>
            <person name="Banfield J.F."/>
        </authorList>
    </citation>
    <scope>NUCLEOTIDE SEQUENCE [LARGE SCALE GENOMIC DNA]</scope>
</reference>
<dbReference type="GO" id="GO:0003677">
    <property type="term" value="F:DNA binding"/>
    <property type="evidence" value="ECO:0007669"/>
    <property type="project" value="UniProtKB-KW"/>
</dbReference>
<dbReference type="Proteomes" id="UP000176650">
    <property type="component" value="Unassembled WGS sequence"/>
</dbReference>
<evidence type="ECO:0000256" key="11">
    <source>
        <dbReference type="PROSITE-ProRule" id="PRU00560"/>
    </source>
</evidence>
<gene>
    <name evidence="14" type="ORF">A2988_02380</name>
</gene>
<comment type="catalytic activity">
    <reaction evidence="8">
        <text>Couples ATP hydrolysis with the unwinding of duplex DNA by translocating in the 3'-5' direction.</text>
        <dbReference type="EC" id="5.6.2.4"/>
    </reaction>
</comment>
<dbReference type="Pfam" id="PF00580">
    <property type="entry name" value="UvrD-helicase"/>
    <property type="match status" value="1"/>
</dbReference>
<dbReference type="Pfam" id="PF13361">
    <property type="entry name" value="UvrD_C"/>
    <property type="match status" value="1"/>
</dbReference>
<dbReference type="GO" id="GO:0000725">
    <property type="term" value="P:recombinational repair"/>
    <property type="evidence" value="ECO:0007669"/>
    <property type="project" value="TreeGrafter"/>
</dbReference>
<dbReference type="InterPro" id="IPR014017">
    <property type="entry name" value="DNA_helicase_UvrD-like_C"/>
</dbReference>
<feature type="domain" description="UvrD-like helicase C-terminal" evidence="13">
    <location>
        <begin position="283"/>
        <end position="533"/>
    </location>
</feature>
<comment type="catalytic activity">
    <reaction evidence="10">
        <text>ATP + H2O = ADP + phosphate + H(+)</text>
        <dbReference type="Rhea" id="RHEA:13065"/>
        <dbReference type="ChEBI" id="CHEBI:15377"/>
        <dbReference type="ChEBI" id="CHEBI:15378"/>
        <dbReference type="ChEBI" id="CHEBI:30616"/>
        <dbReference type="ChEBI" id="CHEBI:43474"/>
        <dbReference type="ChEBI" id="CHEBI:456216"/>
        <dbReference type="EC" id="5.6.2.4"/>
    </reaction>
</comment>
<dbReference type="Gene3D" id="3.40.50.300">
    <property type="entry name" value="P-loop containing nucleotide triphosphate hydrolases"/>
    <property type="match status" value="3"/>
</dbReference>
<dbReference type="EMBL" id="MEYS01000001">
    <property type="protein sequence ID" value="OGD34352.1"/>
    <property type="molecule type" value="Genomic_DNA"/>
</dbReference>
<dbReference type="CDD" id="cd18807">
    <property type="entry name" value="SF1_C_UvrD"/>
    <property type="match status" value="1"/>
</dbReference>
<dbReference type="GO" id="GO:0005829">
    <property type="term" value="C:cytosol"/>
    <property type="evidence" value="ECO:0007669"/>
    <property type="project" value="TreeGrafter"/>
</dbReference>
<dbReference type="CDD" id="cd17932">
    <property type="entry name" value="DEXQc_UvrD"/>
    <property type="match status" value="1"/>
</dbReference>
<evidence type="ECO:0000256" key="8">
    <source>
        <dbReference type="ARBA" id="ARBA00034617"/>
    </source>
</evidence>
<keyword evidence="5 11" id="KW-0067">ATP-binding</keyword>
<name>A0A1F5BUT4_9BACT</name>
<evidence type="ECO:0000256" key="3">
    <source>
        <dbReference type="ARBA" id="ARBA00022801"/>
    </source>
</evidence>
<dbReference type="STRING" id="1797298.A2988_02380"/>
<feature type="domain" description="UvrD-like helicase ATP-binding" evidence="12">
    <location>
        <begin position="3"/>
        <end position="282"/>
    </location>
</feature>
<evidence type="ECO:0000313" key="14">
    <source>
        <dbReference type="EMBL" id="OGD34352.1"/>
    </source>
</evidence>
<evidence type="ECO:0000256" key="2">
    <source>
        <dbReference type="ARBA" id="ARBA00022741"/>
    </source>
</evidence>
<evidence type="ECO:0000256" key="4">
    <source>
        <dbReference type="ARBA" id="ARBA00022806"/>
    </source>
</evidence>
<dbReference type="PROSITE" id="PS51198">
    <property type="entry name" value="UVRD_HELICASE_ATP_BIND"/>
    <property type="match status" value="1"/>
</dbReference>
<protein>
    <recommendedName>
        <fullName evidence="9">DNA 3'-5' helicase</fullName>
        <ecNumber evidence="9">5.6.2.4</ecNumber>
    </recommendedName>
</protein>
<evidence type="ECO:0000256" key="10">
    <source>
        <dbReference type="ARBA" id="ARBA00048988"/>
    </source>
</evidence>
<evidence type="ECO:0000256" key="1">
    <source>
        <dbReference type="ARBA" id="ARBA00009922"/>
    </source>
</evidence>
<proteinExistence type="inferred from homology"/>
<dbReference type="AlphaFoldDB" id="A0A1F5BUT4"/>
<organism evidence="14 15">
    <name type="scientific">Candidatus Azambacteria bacterium RIFCSPLOWO2_01_FULL_46_25</name>
    <dbReference type="NCBI Taxonomy" id="1797298"/>
    <lineage>
        <taxon>Bacteria</taxon>
        <taxon>Candidatus Azamiibacteriota</taxon>
    </lineage>
</organism>
<evidence type="ECO:0000256" key="6">
    <source>
        <dbReference type="ARBA" id="ARBA00023125"/>
    </source>
</evidence>
<keyword evidence="6" id="KW-0238">DNA-binding</keyword>
<evidence type="ECO:0000256" key="9">
    <source>
        <dbReference type="ARBA" id="ARBA00034808"/>
    </source>
</evidence>
<comment type="caution">
    <text evidence="14">The sequence shown here is derived from an EMBL/GenBank/DDBJ whole genome shotgun (WGS) entry which is preliminary data.</text>
</comment>
<evidence type="ECO:0000256" key="7">
    <source>
        <dbReference type="ARBA" id="ARBA00023235"/>
    </source>
</evidence>
<evidence type="ECO:0000259" key="13">
    <source>
        <dbReference type="PROSITE" id="PS51217"/>
    </source>
</evidence>
<evidence type="ECO:0000256" key="5">
    <source>
        <dbReference type="ARBA" id="ARBA00022840"/>
    </source>
</evidence>
<dbReference type="InterPro" id="IPR000212">
    <property type="entry name" value="DNA_helicase_UvrD/REP"/>
</dbReference>
<dbReference type="GO" id="GO:0005524">
    <property type="term" value="F:ATP binding"/>
    <property type="evidence" value="ECO:0007669"/>
    <property type="project" value="UniProtKB-UniRule"/>
</dbReference>
<keyword evidence="7" id="KW-0413">Isomerase</keyword>
<dbReference type="PANTHER" id="PTHR11070:SF2">
    <property type="entry name" value="ATP-DEPENDENT DNA HELICASE SRS2"/>
    <property type="match status" value="1"/>
</dbReference>
<comment type="similarity">
    <text evidence="1">Belongs to the helicase family. UvrD subfamily.</text>
</comment>
<dbReference type="SUPFAM" id="SSF52540">
    <property type="entry name" value="P-loop containing nucleoside triphosphate hydrolases"/>
    <property type="match status" value="1"/>
</dbReference>
<dbReference type="InterPro" id="IPR013986">
    <property type="entry name" value="DExx_box_DNA_helicase_dom_sf"/>
</dbReference>
<sequence>MLSTLNQRQKEAVLATEGPMLIIAGAGSGKTMVLTHKIAHLVLENGVSLDKILAVTFTNKAALEMKERVFALLQKRENDFFIGTFHSICLKIIREHALLCDRDPNFVVADAKAQESAIKSIMEEHKIDEKQYAPELFMYHISKLKNKLIGADEYAGEAAGMFPGLAARVYLSYERMLKQQNAVDFDDIIMFCVKLLKTHADVLARYQERFRYLFVDEYQDTNHAQYQFTRLLAKKHGNICVVGDSDQAIYGWRQADMSNILNFEKDYPQATVFVLEENYRSTKTILAAANMVIRKNKVRKEKNLFTQNELGAKIAVVATRNETDEAQFVAEKIRQLMRSEGYSFSDFAVLYRTNAQSRVIEETFMKHGITYRITGGFKFYDRKEIRDMLAYLRLVHNDRDTASLKRAINTPPRGIGKASLEKFLRDGTRTKHIDAFFDLMRRLRIEQQTMNLARFIKLVAKESGMERELRDGTGEEVSRWENILELASAASSYGDVPAASTMGAFLDNVALVSQEEKTLQHSVNLMTMHAAKGLEFPAVFIVGAEDNIFPHQRSKRTPLELEEERRLCYVAITRAQKYVYFLYAKMRRLYGQTQANPPSRFLFDIPEHLVSFEEYRGATMPRDLDVEDGIIDIEA</sequence>
<dbReference type="GO" id="GO:0033202">
    <property type="term" value="C:DNA helicase complex"/>
    <property type="evidence" value="ECO:0007669"/>
    <property type="project" value="TreeGrafter"/>
</dbReference>
<dbReference type="EC" id="5.6.2.4" evidence="9"/>
<dbReference type="Gene3D" id="1.10.486.10">
    <property type="entry name" value="PCRA, domain 4"/>
    <property type="match status" value="2"/>
</dbReference>
<keyword evidence="3 11" id="KW-0378">Hydrolase</keyword>
<evidence type="ECO:0000259" key="12">
    <source>
        <dbReference type="PROSITE" id="PS51198"/>
    </source>
</evidence>
<evidence type="ECO:0000313" key="15">
    <source>
        <dbReference type="Proteomes" id="UP000176650"/>
    </source>
</evidence>
<keyword evidence="2 11" id="KW-0547">Nucleotide-binding</keyword>